<dbReference type="Gene3D" id="2.60.450.10">
    <property type="entry name" value="Lipopolysaccharide (LPS) transport protein A like domain"/>
    <property type="match status" value="1"/>
</dbReference>
<reference evidence="3 4" key="2">
    <citation type="submission" date="2019-09" db="EMBL/GenBank/DDBJ databases">
        <authorList>
            <person name="Jin C."/>
        </authorList>
    </citation>
    <scope>NUCLEOTIDE SEQUENCE [LARGE SCALE GENOMIC DNA]</scope>
    <source>
        <strain evidence="3 4">BN140002</strain>
    </source>
</reference>
<dbReference type="InterPro" id="IPR010664">
    <property type="entry name" value="LipoPS_assembly_LptC-rel"/>
</dbReference>
<proteinExistence type="predicted"/>
<keyword evidence="2" id="KW-0812">Transmembrane</keyword>
<comment type="caution">
    <text evidence="3">The sequence shown here is derived from an EMBL/GenBank/DDBJ whole genome shotgun (WGS) entry which is preliminary data.</text>
</comment>
<evidence type="ECO:0000256" key="1">
    <source>
        <dbReference type="SAM" id="MobiDB-lite"/>
    </source>
</evidence>
<reference evidence="3 4" key="1">
    <citation type="submission" date="2019-09" db="EMBL/GenBank/DDBJ databases">
        <title>Salinarimonas rosea gen. nov., sp. nov., a new member of the a-2 subgroup of the Proteobacteria.</title>
        <authorList>
            <person name="Liu J."/>
        </authorList>
    </citation>
    <scope>NUCLEOTIDE SEQUENCE [LARGE SCALE GENOMIC DNA]</scope>
    <source>
        <strain evidence="3 4">BN140002</strain>
    </source>
</reference>
<protein>
    <submittedName>
        <fullName evidence="3">Lipopolysaccharide-assembly, LptC-related protein</fullName>
    </submittedName>
</protein>
<evidence type="ECO:0000313" key="4">
    <source>
        <dbReference type="Proteomes" id="UP000323142"/>
    </source>
</evidence>
<organism evidence="3 4">
    <name type="scientific">Salinarimonas soli</name>
    <dbReference type="NCBI Taxonomy" id="1638099"/>
    <lineage>
        <taxon>Bacteria</taxon>
        <taxon>Pseudomonadati</taxon>
        <taxon>Pseudomonadota</taxon>
        <taxon>Alphaproteobacteria</taxon>
        <taxon>Hyphomicrobiales</taxon>
        <taxon>Salinarimonadaceae</taxon>
        <taxon>Salinarimonas</taxon>
    </lineage>
</organism>
<gene>
    <name evidence="3" type="ORF">F0L46_17445</name>
</gene>
<dbReference type="OrthoDB" id="7873824at2"/>
<accession>A0A5B2VBK0</accession>
<feature type="region of interest" description="Disordered" evidence="1">
    <location>
        <begin position="215"/>
        <end position="239"/>
    </location>
</feature>
<dbReference type="EMBL" id="VUOA01000032">
    <property type="protein sequence ID" value="KAA2235830.1"/>
    <property type="molecule type" value="Genomic_DNA"/>
</dbReference>
<sequence>MDQTLDERGVTPAAAMGRTRSRAYVKARRHSTRVRWLRRAIPLGAGIAVALVAVVTLFDPFGRLGIEGMSMSGLNLSGTKITMEQPRLTGFQKDTRPYEITASHATQDVRRPTEVELVTMRGRLTLDDKGTKAHLEAARGIFDTKNERLELRDHVVVTTDSGYKAQLRSASIDFKANSVVSRDGVRVEIPGGTIESDDLQVSDGGRRMVFEGRVRSAFNPPEERGAVRTSDAAAPSSRP</sequence>
<dbReference type="RefSeq" id="WP_149819879.1">
    <property type="nucleotide sequence ID" value="NZ_VUOA01000032.1"/>
</dbReference>
<keyword evidence="4" id="KW-1185">Reference proteome</keyword>
<dbReference type="Pfam" id="PF06835">
    <property type="entry name" value="LptC"/>
    <property type="match status" value="1"/>
</dbReference>
<evidence type="ECO:0000313" key="3">
    <source>
        <dbReference type="EMBL" id="KAA2235830.1"/>
    </source>
</evidence>
<evidence type="ECO:0000256" key="2">
    <source>
        <dbReference type="SAM" id="Phobius"/>
    </source>
</evidence>
<dbReference type="AlphaFoldDB" id="A0A5B2VBK0"/>
<feature type="transmembrane region" description="Helical" evidence="2">
    <location>
        <begin position="36"/>
        <end position="58"/>
    </location>
</feature>
<dbReference type="Proteomes" id="UP000323142">
    <property type="component" value="Unassembled WGS sequence"/>
</dbReference>
<keyword evidence="2" id="KW-1133">Transmembrane helix</keyword>
<name>A0A5B2VBK0_9HYPH</name>
<keyword evidence="2" id="KW-0472">Membrane</keyword>